<sequence length="853" mass="98224">MRFSSRYAIFLLVLASFNSLAQVKITGKISEQNTLIPLKANVSIVSKKTELVLKFTTSDISGNYIIELPVSRDTLILKVSKMGFESEEKILKNTSQTIDFLLFPKNVELQEVTVKPPPVRKYGDTLSFQVSEFSSLSDRSIGDVISKLPGMETDASGKILYQGKAINRYYINNLNMLDGKYGVVNNNLSYKDVLSVEVFENHQPIRILDSLRLSETAAINIKLKKKVTQSTAMHLGIGAKPFLRDINITPMLFTPNLQFLGSLQSNNIGKEITQQVKSHFQRFDKPELRNWIGIPALLTPPLSLQRWLDNDSHVGTLNMLKKSKNDLELKLNTHLALDKVNQEGSSLINYTLTNEEINYSEKISNRYTNNQFLANLEILKNTSRRYFSNIINIERNWTNDFGANLRPLSEYHHHSNSQNLALSNSLHQIIKKQRNTYNFYSLTNYQESRQKLSVDYTGIDSSKAPLQNLAIHTFYTNNYVEFIKKISSRLNLNIKPSLFFNYNRAESELSNHFLKADTLSQTDWLHFKASTVFSLNFSPKKWLISISSPVSYNYINYKEKGRFSRWNLEPSVYVRLKRSDKLTWYASAGYTNTLSKFGDMYTGFMMTNYLTVIKKDGGFRNNDLYMTRVGLDYADMISGINIHTSYTYSRDIQNLISQNLISPDGYQLITYLEKENRRNNHSIDSRFTKYFFPIKTKLTLGATLFKGNADQYLNGTFLNYTQQAFAPNLSVNNNTFKYLDISYKGTLTISKNRNSTINIISQKLSMGISPYPRSLIRLSAEHYNIQNTDPKYLLADVSLRYTLPRLKQDVELTLSNLTNQSTFRNINLLYFQREETTFQLRPRQIILRSSINF</sequence>
<dbReference type="SUPFAM" id="SSF49464">
    <property type="entry name" value="Carboxypeptidase regulatory domain-like"/>
    <property type="match status" value="1"/>
</dbReference>
<dbReference type="EMBL" id="CP002305">
    <property type="protein sequence ID" value="ADQ17257.1"/>
    <property type="molecule type" value="Genomic_DNA"/>
</dbReference>
<accession>E4RXM2</accession>
<keyword evidence="1" id="KW-0732">Signal</keyword>
<dbReference type="AlphaFoldDB" id="E4RXM2"/>
<dbReference type="KEGG" id="lby:Lbys_1547"/>
<reference evidence="2 3" key="2">
    <citation type="journal article" date="2011" name="Stand. Genomic Sci.">
        <title>Complete genome sequence of Leadbetterella byssophila type strain (4M15).</title>
        <authorList>
            <person name="Abt B."/>
            <person name="Teshima H."/>
            <person name="Lucas S."/>
            <person name="Lapidus A."/>
            <person name="Del Rio T.G."/>
            <person name="Nolan M."/>
            <person name="Tice H."/>
            <person name="Cheng J.F."/>
            <person name="Pitluck S."/>
            <person name="Liolios K."/>
            <person name="Pagani I."/>
            <person name="Ivanova N."/>
            <person name="Mavromatis K."/>
            <person name="Pati A."/>
            <person name="Tapia R."/>
            <person name="Han C."/>
            <person name="Goodwin L."/>
            <person name="Chen A."/>
            <person name="Palaniappan K."/>
            <person name="Land M."/>
            <person name="Hauser L."/>
            <person name="Chang Y.J."/>
            <person name="Jeffries C.D."/>
            <person name="Rohde M."/>
            <person name="Goker M."/>
            <person name="Tindall B.J."/>
            <person name="Detter J.C."/>
            <person name="Woyke T."/>
            <person name="Bristow J."/>
            <person name="Eisen J.A."/>
            <person name="Markowitz V."/>
            <person name="Hugenholtz P."/>
            <person name="Klenk H.P."/>
            <person name="Kyrpides N.C."/>
        </authorList>
    </citation>
    <scope>NUCLEOTIDE SEQUENCE [LARGE SCALE GENOMIC DNA]</scope>
    <source>
        <strain evidence="3">DSM 17132 / JCM 16389 / KACC 11308 / NBRC 106382 / 4M15</strain>
    </source>
</reference>
<feature type="signal peptide" evidence="1">
    <location>
        <begin position="1"/>
        <end position="21"/>
    </location>
</feature>
<dbReference type="eggNOG" id="COG4773">
    <property type="taxonomic scope" value="Bacteria"/>
</dbReference>
<dbReference type="SUPFAM" id="SSF56935">
    <property type="entry name" value="Porins"/>
    <property type="match status" value="1"/>
</dbReference>
<dbReference type="Proteomes" id="UP000007435">
    <property type="component" value="Chromosome"/>
</dbReference>
<evidence type="ECO:0000313" key="2">
    <source>
        <dbReference type="EMBL" id="ADQ17257.1"/>
    </source>
</evidence>
<reference key="1">
    <citation type="submission" date="2010-11" db="EMBL/GenBank/DDBJ databases">
        <title>The complete genome of Leadbetterella byssophila DSM 17132.</title>
        <authorList>
            <consortium name="US DOE Joint Genome Institute (JGI-PGF)"/>
            <person name="Lucas S."/>
            <person name="Copeland A."/>
            <person name="Lapidus A."/>
            <person name="Glavina del Rio T."/>
            <person name="Dalin E."/>
            <person name="Tice H."/>
            <person name="Bruce D."/>
            <person name="Goodwin L."/>
            <person name="Pitluck S."/>
            <person name="Kyrpides N."/>
            <person name="Mavromatis K."/>
            <person name="Ivanova N."/>
            <person name="Teshima H."/>
            <person name="Brettin T."/>
            <person name="Detter J.C."/>
            <person name="Han C."/>
            <person name="Tapia R."/>
            <person name="Land M."/>
            <person name="Hauser L."/>
            <person name="Markowitz V."/>
            <person name="Cheng J.-F."/>
            <person name="Hugenholtz P."/>
            <person name="Woyke T."/>
            <person name="Wu D."/>
            <person name="Tindall B."/>
            <person name="Pomrenke H.G."/>
            <person name="Brambilla E."/>
            <person name="Klenk H.-P."/>
            <person name="Eisen J.A."/>
        </authorList>
    </citation>
    <scope>NUCLEOTIDE SEQUENCE [LARGE SCALE GENOMIC DNA]</scope>
    <source>
        <strain>DSM 17132</strain>
    </source>
</reference>
<name>E4RXM2_LEAB4</name>
<dbReference type="InterPro" id="IPR008969">
    <property type="entry name" value="CarboxyPept-like_regulatory"/>
</dbReference>
<dbReference type="HOGENOM" id="CLU_012729_2_0_10"/>
<keyword evidence="3" id="KW-1185">Reference proteome</keyword>
<evidence type="ECO:0000256" key="1">
    <source>
        <dbReference type="SAM" id="SignalP"/>
    </source>
</evidence>
<dbReference type="OrthoDB" id="603275at2"/>
<evidence type="ECO:0008006" key="4">
    <source>
        <dbReference type="Google" id="ProtNLM"/>
    </source>
</evidence>
<feature type="chain" id="PRO_5003187018" description="TonB-dependent receptor" evidence="1">
    <location>
        <begin position="22"/>
        <end position="853"/>
    </location>
</feature>
<proteinExistence type="predicted"/>
<protein>
    <recommendedName>
        <fullName evidence="4">TonB-dependent receptor</fullName>
    </recommendedName>
</protein>
<evidence type="ECO:0000313" key="3">
    <source>
        <dbReference type="Proteomes" id="UP000007435"/>
    </source>
</evidence>
<dbReference type="RefSeq" id="WP_013408306.1">
    <property type="nucleotide sequence ID" value="NC_014655.1"/>
</dbReference>
<organism evidence="2 3">
    <name type="scientific">Leadbetterella byssophila (strain DSM 17132 / JCM 16389 / KACC 11308 / NBRC 106382 / 4M15)</name>
    <dbReference type="NCBI Taxonomy" id="649349"/>
    <lineage>
        <taxon>Bacteria</taxon>
        <taxon>Pseudomonadati</taxon>
        <taxon>Bacteroidota</taxon>
        <taxon>Cytophagia</taxon>
        <taxon>Cytophagales</taxon>
        <taxon>Leadbetterellaceae</taxon>
        <taxon>Leadbetterella</taxon>
    </lineage>
</organism>
<dbReference type="STRING" id="649349.Lbys_1547"/>
<gene>
    <name evidence="2" type="ordered locus">Lbys_1547</name>
</gene>